<evidence type="ECO:0000256" key="1">
    <source>
        <dbReference type="SAM" id="MobiDB-lite"/>
    </source>
</evidence>
<name>A0A2J8AEY0_9CHLO</name>
<comment type="caution">
    <text evidence="2">The sequence shown here is derived from an EMBL/GenBank/DDBJ whole genome shotgun (WGS) entry which is preliminary data.</text>
</comment>
<feature type="region of interest" description="Disordered" evidence="1">
    <location>
        <begin position="206"/>
        <end position="229"/>
    </location>
</feature>
<sequence>MTVILLETQLLAALIGIPRGGLLSSISSCRRSRPSYMMFCAARPLSSRCSSTTAPCCGCAAAGVSGSSGVTGRSTARTTRRALAPPPSVAVLAMLPPSIPTDAAAASLPPPRLMDLPSAGPPPPPPPPMVPTSSRSGAGQQSPKPRPAVALAVSNRISCSRSAHSRDSHSSIMRCRSGSRTRSSMGGSVASKARLARILSIRVTSCSPAGSPSAKARSRSCSTSGPSVW</sequence>
<feature type="compositionally biased region" description="Low complexity" evidence="1">
    <location>
        <begin position="176"/>
        <end position="188"/>
    </location>
</feature>
<feature type="region of interest" description="Disordered" evidence="1">
    <location>
        <begin position="102"/>
        <end position="191"/>
    </location>
</feature>
<evidence type="ECO:0000313" key="2">
    <source>
        <dbReference type="EMBL" id="PNH11081.1"/>
    </source>
</evidence>
<evidence type="ECO:0000313" key="3">
    <source>
        <dbReference type="Proteomes" id="UP000236333"/>
    </source>
</evidence>
<reference evidence="2 3" key="1">
    <citation type="journal article" date="2017" name="Mol. Biol. Evol.">
        <title>The 4-celled Tetrabaena socialis nuclear genome reveals the essential components for genetic control of cell number at the origin of multicellularity in the volvocine lineage.</title>
        <authorList>
            <person name="Featherston J."/>
            <person name="Arakaki Y."/>
            <person name="Hanschen E.R."/>
            <person name="Ferris P.J."/>
            <person name="Michod R.E."/>
            <person name="Olson B.J.S.C."/>
            <person name="Nozaki H."/>
            <person name="Durand P.M."/>
        </authorList>
    </citation>
    <scope>NUCLEOTIDE SEQUENCE [LARGE SCALE GENOMIC DNA]</scope>
    <source>
        <strain evidence="2 3">NIES-571</strain>
    </source>
</reference>
<keyword evidence="3" id="KW-1185">Reference proteome</keyword>
<dbReference type="Proteomes" id="UP000236333">
    <property type="component" value="Unassembled WGS sequence"/>
</dbReference>
<accession>A0A2J8AEY0</accession>
<feature type="compositionally biased region" description="Pro residues" evidence="1">
    <location>
        <begin position="119"/>
        <end position="130"/>
    </location>
</feature>
<dbReference type="AlphaFoldDB" id="A0A2J8AEY0"/>
<organism evidence="2 3">
    <name type="scientific">Tetrabaena socialis</name>
    <dbReference type="NCBI Taxonomy" id="47790"/>
    <lineage>
        <taxon>Eukaryota</taxon>
        <taxon>Viridiplantae</taxon>
        <taxon>Chlorophyta</taxon>
        <taxon>core chlorophytes</taxon>
        <taxon>Chlorophyceae</taxon>
        <taxon>CS clade</taxon>
        <taxon>Chlamydomonadales</taxon>
        <taxon>Tetrabaenaceae</taxon>
        <taxon>Tetrabaena</taxon>
    </lineage>
</organism>
<protein>
    <submittedName>
        <fullName evidence="2">Uncharacterized protein</fullName>
    </submittedName>
</protein>
<feature type="compositionally biased region" description="Polar residues" evidence="1">
    <location>
        <begin position="219"/>
        <end position="229"/>
    </location>
</feature>
<dbReference type="EMBL" id="PGGS01000039">
    <property type="protein sequence ID" value="PNH11081.1"/>
    <property type="molecule type" value="Genomic_DNA"/>
</dbReference>
<gene>
    <name evidence="2" type="ORF">TSOC_002144</name>
</gene>
<feature type="compositionally biased region" description="Polar residues" evidence="1">
    <location>
        <begin position="131"/>
        <end position="143"/>
    </location>
</feature>
<proteinExistence type="predicted"/>